<keyword evidence="4 6" id="KW-1133">Transmembrane helix</keyword>
<dbReference type="PRINTS" id="PR00173">
    <property type="entry name" value="EDTRNSPORT"/>
</dbReference>
<protein>
    <submittedName>
        <fullName evidence="7">Proton glutamate symport protein</fullName>
    </submittedName>
</protein>
<dbReference type="InterPro" id="IPR001991">
    <property type="entry name" value="Na-dicarboxylate_symporter"/>
</dbReference>
<accession>A0A5C5VHS4</accession>
<gene>
    <name evidence="7" type="primary">gltP_1</name>
    <name evidence="7" type="ORF">KOR34_26200</name>
</gene>
<dbReference type="RefSeq" id="WP_228714599.1">
    <property type="nucleotide sequence ID" value="NZ_SIHJ01000001.1"/>
</dbReference>
<name>A0A5C5VHS4_9BACT</name>
<proteinExistence type="predicted"/>
<dbReference type="GO" id="GO:0015293">
    <property type="term" value="F:symporter activity"/>
    <property type="evidence" value="ECO:0007669"/>
    <property type="project" value="InterPro"/>
</dbReference>
<evidence type="ECO:0000256" key="1">
    <source>
        <dbReference type="ARBA" id="ARBA00004141"/>
    </source>
</evidence>
<comment type="caution">
    <text evidence="7">The sequence shown here is derived from an EMBL/GenBank/DDBJ whole genome shotgun (WGS) entry which is preliminary data.</text>
</comment>
<keyword evidence="5 6" id="KW-0472">Membrane</keyword>
<dbReference type="Pfam" id="PF00375">
    <property type="entry name" value="SDF"/>
    <property type="match status" value="2"/>
</dbReference>
<feature type="transmembrane region" description="Helical" evidence="6">
    <location>
        <begin position="317"/>
        <end position="339"/>
    </location>
</feature>
<comment type="subcellular location">
    <subcellularLocation>
        <location evidence="1">Membrane</location>
        <topology evidence="1">Multi-pass membrane protein</topology>
    </subcellularLocation>
</comment>
<feature type="transmembrane region" description="Helical" evidence="6">
    <location>
        <begin position="274"/>
        <end position="297"/>
    </location>
</feature>
<keyword evidence="3 6" id="KW-0812">Transmembrane</keyword>
<feature type="transmembrane region" description="Helical" evidence="6">
    <location>
        <begin position="55"/>
        <end position="76"/>
    </location>
</feature>
<feature type="transmembrane region" description="Helical" evidence="6">
    <location>
        <begin position="475"/>
        <end position="491"/>
    </location>
</feature>
<feature type="transmembrane region" description="Helical" evidence="6">
    <location>
        <begin position="12"/>
        <end position="34"/>
    </location>
</feature>
<keyword evidence="8" id="KW-1185">Reference proteome</keyword>
<dbReference type="EMBL" id="SIHJ01000001">
    <property type="protein sequence ID" value="TWT37661.1"/>
    <property type="molecule type" value="Genomic_DNA"/>
</dbReference>
<evidence type="ECO:0000256" key="5">
    <source>
        <dbReference type="ARBA" id="ARBA00023136"/>
    </source>
</evidence>
<evidence type="ECO:0000256" key="3">
    <source>
        <dbReference type="ARBA" id="ARBA00022692"/>
    </source>
</evidence>
<dbReference type="Proteomes" id="UP000316714">
    <property type="component" value="Unassembled WGS sequence"/>
</dbReference>
<dbReference type="InterPro" id="IPR036458">
    <property type="entry name" value="Na:dicarbo_symporter_sf"/>
</dbReference>
<dbReference type="Gene3D" id="1.10.3860.10">
    <property type="entry name" value="Sodium:dicarboxylate symporter"/>
    <property type="match status" value="1"/>
</dbReference>
<feature type="transmembrane region" description="Helical" evidence="6">
    <location>
        <begin position="359"/>
        <end position="383"/>
    </location>
</feature>
<evidence type="ECO:0000256" key="4">
    <source>
        <dbReference type="ARBA" id="ARBA00022989"/>
    </source>
</evidence>
<dbReference type="SUPFAM" id="SSF118215">
    <property type="entry name" value="Proton glutamate symport protein"/>
    <property type="match status" value="2"/>
</dbReference>
<dbReference type="InterPro" id="IPR050746">
    <property type="entry name" value="DAACS"/>
</dbReference>
<feature type="transmembrane region" description="Helical" evidence="6">
    <location>
        <begin position="88"/>
        <end position="110"/>
    </location>
</feature>
<evidence type="ECO:0000313" key="7">
    <source>
        <dbReference type="EMBL" id="TWT37661.1"/>
    </source>
</evidence>
<dbReference type="PANTHER" id="PTHR11958:SF63">
    <property type="entry name" value="AMINO ACID TRANSPORTER"/>
    <property type="match status" value="1"/>
</dbReference>
<sequence length="555" mass="58606">MESSSNGGHGNTTLYIVGAILLAVATAIIGPAVLGESVRPAVEVLDVGGEIFLRLLQMVVVPLVMASVMSGILGLGDVRKLGRPGAYAVSYYLCTTVLAVVTGLIVVNIVNPGRGIDPVLVEDARQEGEQTLAHVADRRQGRRIEWHNVTGDRAAAAGSSKNAAVPEEGVWSVRVAIDQVGEADTAAEARVLWSHDGDVFEEAPDGLFKAGLEPGVYTTSPVVPIPEGAEFVRLDFTPQDGGERSVVEAYLVAGAPSIGDIFKNLVLMLFTNNLLASMVEINLLPLIVFSIAFGAMLTTLGPRADTISELVLSINDALMSFILLLMRLAPLGIFCLVAARFAHAQLDGQFLTLLKTQAWYMTSVLVGLGIHALVTLPLLLWFFTRRNPWTYLRQMSQAVLTAFSTASSTATLPVTMECAETKAGVSRRSTEFVLPLGATINMDGTALYEAAAAIFIAQAYALVDPAFVLTFDKQVVIAVTATLAAIGAAGIPEAGLVTMLIVLNAVGLPLELIGLILPIDWLLDRFRTAVNTFGDSVGAAIVDKGFPPDNGAAAA</sequence>
<evidence type="ECO:0000313" key="8">
    <source>
        <dbReference type="Proteomes" id="UP000316714"/>
    </source>
</evidence>
<dbReference type="PANTHER" id="PTHR11958">
    <property type="entry name" value="SODIUM/DICARBOXYLATE SYMPORTER-RELATED"/>
    <property type="match status" value="1"/>
</dbReference>
<evidence type="ECO:0000256" key="6">
    <source>
        <dbReference type="SAM" id="Phobius"/>
    </source>
</evidence>
<feature type="transmembrane region" description="Helical" evidence="6">
    <location>
        <begin position="497"/>
        <end position="517"/>
    </location>
</feature>
<dbReference type="GO" id="GO:0016020">
    <property type="term" value="C:membrane"/>
    <property type="evidence" value="ECO:0007669"/>
    <property type="project" value="UniProtKB-SubCell"/>
</dbReference>
<reference evidence="7 8" key="1">
    <citation type="submission" date="2019-02" db="EMBL/GenBank/DDBJ databases">
        <title>Deep-cultivation of Planctomycetes and their phenomic and genomic characterization uncovers novel biology.</title>
        <authorList>
            <person name="Wiegand S."/>
            <person name="Jogler M."/>
            <person name="Boedeker C."/>
            <person name="Pinto D."/>
            <person name="Vollmers J."/>
            <person name="Rivas-Marin E."/>
            <person name="Kohn T."/>
            <person name="Peeters S.H."/>
            <person name="Heuer A."/>
            <person name="Rast P."/>
            <person name="Oberbeckmann S."/>
            <person name="Bunk B."/>
            <person name="Jeske O."/>
            <person name="Meyerdierks A."/>
            <person name="Storesund J.E."/>
            <person name="Kallscheuer N."/>
            <person name="Luecker S."/>
            <person name="Lage O.M."/>
            <person name="Pohl T."/>
            <person name="Merkel B.J."/>
            <person name="Hornburger P."/>
            <person name="Mueller R.-W."/>
            <person name="Bruemmer F."/>
            <person name="Labrenz M."/>
            <person name="Spormann A.M."/>
            <person name="Op Den Camp H."/>
            <person name="Overmann J."/>
            <person name="Amann R."/>
            <person name="Jetten M.S.M."/>
            <person name="Mascher T."/>
            <person name="Medema M.H."/>
            <person name="Devos D.P."/>
            <person name="Kaster A.-K."/>
            <person name="Ovreas L."/>
            <person name="Rohde M."/>
            <person name="Galperin M.Y."/>
            <person name="Jogler C."/>
        </authorList>
    </citation>
    <scope>NUCLEOTIDE SEQUENCE [LARGE SCALE GENOMIC DNA]</scope>
    <source>
        <strain evidence="7 8">KOR34</strain>
    </source>
</reference>
<organism evidence="7 8">
    <name type="scientific">Posidoniimonas corsicana</name>
    <dbReference type="NCBI Taxonomy" id="1938618"/>
    <lineage>
        <taxon>Bacteria</taxon>
        <taxon>Pseudomonadati</taxon>
        <taxon>Planctomycetota</taxon>
        <taxon>Planctomycetia</taxon>
        <taxon>Pirellulales</taxon>
        <taxon>Lacipirellulaceae</taxon>
        <taxon>Posidoniimonas</taxon>
    </lineage>
</organism>
<keyword evidence="2" id="KW-0813">Transport</keyword>
<dbReference type="AlphaFoldDB" id="A0A5C5VHS4"/>
<evidence type="ECO:0000256" key="2">
    <source>
        <dbReference type="ARBA" id="ARBA00022448"/>
    </source>
</evidence>